<evidence type="ECO:0000256" key="1">
    <source>
        <dbReference type="SAM" id="Phobius"/>
    </source>
</evidence>
<dbReference type="Proteomes" id="UP000192596">
    <property type="component" value="Unassembled WGS sequence"/>
</dbReference>
<keyword evidence="3" id="KW-1185">Reference proteome</keyword>
<feature type="transmembrane region" description="Helical" evidence="1">
    <location>
        <begin position="41"/>
        <end position="61"/>
    </location>
</feature>
<dbReference type="InParanoid" id="A0A1V8S7T2"/>
<keyword evidence="1" id="KW-0472">Membrane</keyword>
<evidence type="ECO:0000313" key="2">
    <source>
        <dbReference type="EMBL" id="OQN95196.1"/>
    </source>
</evidence>
<gene>
    <name evidence="2" type="ORF">B0A48_18731</name>
</gene>
<dbReference type="EMBL" id="NAJO01000132">
    <property type="protein sequence ID" value="OQN95196.1"/>
    <property type="molecule type" value="Genomic_DNA"/>
</dbReference>
<keyword evidence="1" id="KW-0812">Transmembrane</keyword>
<protein>
    <submittedName>
        <fullName evidence="2">Uncharacterized protein</fullName>
    </submittedName>
</protein>
<dbReference type="OrthoDB" id="5403641at2759"/>
<dbReference type="AlphaFoldDB" id="A0A1V8S7T2"/>
<organism evidence="2 3">
    <name type="scientific">Cryoendolithus antarcticus</name>
    <dbReference type="NCBI Taxonomy" id="1507870"/>
    <lineage>
        <taxon>Eukaryota</taxon>
        <taxon>Fungi</taxon>
        <taxon>Dikarya</taxon>
        <taxon>Ascomycota</taxon>
        <taxon>Pezizomycotina</taxon>
        <taxon>Dothideomycetes</taxon>
        <taxon>Dothideomycetidae</taxon>
        <taxon>Cladosporiales</taxon>
        <taxon>Cladosporiaceae</taxon>
        <taxon>Cryoendolithus</taxon>
    </lineage>
</organism>
<reference evidence="3" key="1">
    <citation type="submission" date="2017-03" db="EMBL/GenBank/DDBJ databases">
        <title>Genomes of endolithic fungi from Antarctica.</title>
        <authorList>
            <person name="Coleine C."/>
            <person name="Masonjones S."/>
            <person name="Stajich J.E."/>
        </authorList>
    </citation>
    <scope>NUCLEOTIDE SEQUENCE [LARGE SCALE GENOMIC DNA]</scope>
    <source>
        <strain evidence="3">CCFEE 5527</strain>
    </source>
</reference>
<evidence type="ECO:0000313" key="3">
    <source>
        <dbReference type="Proteomes" id="UP000192596"/>
    </source>
</evidence>
<keyword evidence="1" id="KW-1133">Transmembrane helix</keyword>
<dbReference type="STRING" id="1507870.A0A1V8S7T2"/>
<feature type="transmembrane region" description="Helical" evidence="1">
    <location>
        <begin position="67"/>
        <end position="87"/>
    </location>
</feature>
<comment type="caution">
    <text evidence="2">The sequence shown here is derived from an EMBL/GenBank/DDBJ whole genome shotgun (WGS) entry which is preliminary data.</text>
</comment>
<sequence length="184" mass="20403">MALRVRNEDGTSYSFTDIGRDFLRVGGGYSLQGAGHYTVRIMLSGTMSSICMGLCGAAIGGTLTGSAALPFLICACGGFVFGAWGYYRTSLRESLIVLERYPRLLQLHLDANFPQKNFLSWRQDQVRAAEFSTSWTLQSMLMVAWLTAQPAVNKVFEEREQQLVDEARSEILLEAKEQALISES</sequence>
<proteinExistence type="predicted"/>
<name>A0A1V8S7T2_9PEZI</name>
<accession>A0A1V8S7T2</accession>